<protein>
    <submittedName>
        <fullName evidence="1">Uncharacterized protein</fullName>
    </submittedName>
</protein>
<comment type="caution">
    <text evidence="1">The sequence shown here is derived from an EMBL/GenBank/DDBJ whole genome shotgun (WGS) entry which is preliminary data.</text>
</comment>
<evidence type="ECO:0000313" key="1">
    <source>
        <dbReference type="EMBL" id="KGJ86584.1"/>
    </source>
</evidence>
<name>A0A099K733_COLPS</name>
<dbReference type="AlphaFoldDB" id="A0A099K733"/>
<organism evidence="1 2">
    <name type="scientific">Colwellia psychrerythraea</name>
    <name type="common">Vibrio psychroerythus</name>
    <dbReference type="NCBI Taxonomy" id="28229"/>
    <lineage>
        <taxon>Bacteria</taxon>
        <taxon>Pseudomonadati</taxon>
        <taxon>Pseudomonadota</taxon>
        <taxon>Gammaproteobacteria</taxon>
        <taxon>Alteromonadales</taxon>
        <taxon>Colwelliaceae</taxon>
        <taxon>Colwellia</taxon>
    </lineage>
</organism>
<dbReference type="Proteomes" id="UP000029843">
    <property type="component" value="Unassembled WGS sequence"/>
</dbReference>
<accession>A0A099K733</accession>
<proteinExistence type="predicted"/>
<sequence precursor="true">MAILSLVVGLCSVALVIGFAVHAYYQYFKHSDQHINKHH</sequence>
<dbReference type="EMBL" id="JQED01000056">
    <property type="protein sequence ID" value="KGJ86584.1"/>
    <property type="molecule type" value="Genomic_DNA"/>
</dbReference>
<reference evidence="1 2" key="1">
    <citation type="submission" date="2014-08" db="EMBL/GenBank/DDBJ databases">
        <title>Genomic and Phenotypic Diversity of Colwellia psychrerythraea strains from Disparate Marine Basins.</title>
        <authorList>
            <person name="Techtmann S.M."/>
            <person name="Stelling S.C."/>
            <person name="Utturkar S.M."/>
            <person name="Alshibli N."/>
            <person name="Harris A."/>
            <person name="Brown S.D."/>
            <person name="Hazen T.C."/>
        </authorList>
    </citation>
    <scope>NUCLEOTIDE SEQUENCE [LARGE SCALE GENOMIC DNA]</scope>
    <source>
        <strain evidence="1 2">ND2E</strain>
    </source>
</reference>
<evidence type="ECO:0000313" key="2">
    <source>
        <dbReference type="Proteomes" id="UP000029843"/>
    </source>
</evidence>
<dbReference type="PATRIC" id="fig|28229.4.peg.4246"/>
<gene>
    <name evidence="1" type="ORF">ND2E_0756</name>
</gene>